<dbReference type="Gene3D" id="2.40.70.10">
    <property type="entry name" value="Acid Proteases"/>
    <property type="match status" value="1"/>
</dbReference>
<dbReference type="GO" id="GO:0004190">
    <property type="term" value="F:aspartic-type endopeptidase activity"/>
    <property type="evidence" value="ECO:0007669"/>
    <property type="project" value="UniProtKB-KW"/>
</dbReference>
<dbReference type="InterPro" id="IPR051592">
    <property type="entry name" value="HERV-K_Pro_peptidase_A2"/>
</dbReference>
<dbReference type="SUPFAM" id="SSF51283">
    <property type="entry name" value="dUTPase-like"/>
    <property type="match status" value="1"/>
</dbReference>
<feature type="non-terminal residue" evidence="5">
    <location>
        <position position="1"/>
    </location>
</feature>
<keyword evidence="6" id="KW-1185">Reference proteome</keyword>
<organism evidence="5 6">
    <name type="scientific">Chloroceryle aenea</name>
    <name type="common">American pygmy kingfisher</name>
    <dbReference type="NCBI Taxonomy" id="176938"/>
    <lineage>
        <taxon>Eukaryota</taxon>
        <taxon>Metazoa</taxon>
        <taxon>Chordata</taxon>
        <taxon>Craniata</taxon>
        <taxon>Vertebrata</taxon>
        <taxon>Euteleostomi</taxon>
        <taxon>Archelosauria</taxon>
        <taxon>Archosauria</taxon>
        <taxon>Dinosauria</taxon>
        <taxon>Saurischia</taxon>
        <taxon>Theropoda</taxon>
        <taxon>Coelurosauria</taxon>
        <taxon>Aves</taxon>
        <taxon>Neognathae</taxon>
        <taxon>Neoaves</taxon>
        <taxon>Telluraves</taxon>
        <taxon>Coraciimorphae</taxon>
        <taxon>Coraciiformes</taxon>
        <taxon>Cerylidae</taxon>
        <taxon>Chloroceryle</taxon>
    </lineage>
</organism>
<dbReference type="AlphaFoldDB" id="A0A7K9UJZ8"/>
<comment type="caution">
    <text evidence="5">The sequence shown here is derived from an EMBL/GenBank/DDBJ whole genome shotgun (WGS) entry which is preliminary data.</text>
</comment>
<dbReference type="Proteomes" id="UP000579406">
    <property type="component" value="Unassembled WGS sequence"/>
</dbReference>
<evidence type="ECO:0000256" key="3">
    <source>
        <dbReference type="ARBA" id="ARBA00022801"/>
    </source>
</evidence>
<dbReference type="PROSITE" id="PS50175">
    <property type="entry name" value="ASP_PROT_RETROV"/>
    <property type="match status" value="1"/>
</dbReference>
<keyword evidence="3 5" id="KW-0378">Hydrolase</keyword>
<dbReference type="PANTHER" id="PTHR19422">
    <property type="entry name" value="GAG RETROVIRAL POLYPROTEIN"/>
    <property type="match status" value="1"/>
</dbReference>
<dbReference type="InterPro" id="IPR029054">
    <property type="entry name" value="dUTPase-like"/>
</dbReference>
<dbReference type="Gene3D" id="2.70.40.10">
    <property type="match status" value="1"/>
</dbReference>
<gene>
    <name evidence="5" type="primary">Dut1</name>
    <name evidence="5" type="ORF">CHLAEN_R11980</name>
</gene>
<dbReference type="InterPro" id="IPR021109">
    <property type="entry name" value="Peptidase_aspartic_dom_sf"/>
</dbReference>
<dbReference type="SUPFAM" id="SSF50630">
    <property type="entry name" value="Acid proteases"/>
    <property type="match status" value="1"/>
</dbReference>
<dbReference type="Pfam" id="PF00692">
    <property type="entry name" value="dUTPase"/>
    <property type="match status" value="1"/>
</dbReference>
<dbReference type="GO" id="GO:0006508">
    <property type="term" value="P:proteolysis"/>
    <property type="evidence" value="ECO:0007669"/>
    <property type="project" value="UniProtKB-KW"/>
</dbReference>
<dbReference type="InterPro" id="IPR036157">
    <property type="entry name" value="dUTPase-like_sf"/>
</dbReference>
<proteinExistence type="predicted"/>
<dbReference type="PANTHER" id="PTHR19422:SF123">
    <property type="entry name" value="RT1 CLASS I, LOCUS CE15"/>
    <property type="match status" value="1"/>
</dbReference>
<accession>A0A7K9UJZ8</accession>
<sequence length="123" mass="13114">PYGALLMGRSSSAIKGLIIIPELIDADYTGEIKIMLQTHFPPMMIPAGSRIAQLVLLPQLIREASIDQAPHRGDQGFGSTGGLALLTVPMNTRPVINITLTSGSESIHLKALLDTRADLTIVS</sequence>
<evidence type="ECO:0000256" key="1">
    <source>
        <dbReference type="ARBA" id="ARBA00022670"/>
    </source>
</evidence>
<evidence type="ECO:0000259" key="4">
    <source>
        <dbReference type="PROSITE" id="PS50175"/>
    </source>
</evidence>
<protein>
    <submittedName>
        <fullName evidence="5">DUT nucleotidohydrolase</fullName>
    </submittedName>
</protein>
<dbReference type="OrthoDB" id="9900537at2759"/>
<feature type="non-terminal residue" evidence="5">
    <location>
        <position position="123"/>
    </location>
</feature>
<keyword evidence="2" id="KW-0064">Aspartyl protease</keyword>
<reference evidence="5 6" key="1">
    <citation type="submission" date="2019-09" db="EMBL/GenBank/DDBJ databases">
        <title>Bird 10,000 Genomes (B10K) Project - Family phase.</title>
        <authorList>
            <person name="Zhang G."/>
        </authorList>
    </citation>
    <scope>NUCLEOTIDE SEQUENCE [LARGE SCALE GENOMIC DNA]</scope>
    <source>
        <strain evidence="5">B10K-DU-001-61</strain>
        <tissue evidence="5">Muscle</tissue>
    </source>
</reference>
<dbReference type="InterPro" id="IPR001995">
    <property type="entry name" value="Peptidase_A2_cat"/>
</dbReference>
<keyword evidence="1" id="KW-0645">Protease</keyword>
<dbReference type="EMBL" id="VWZY01014044">
    <property type="protein sequence ID" value="NXI60818.1"/>
    <property type="molecule type" value="Genomic_DNA"/>
</dbReference>
<evidence type="ECO:0000313" key="6">
    <source>
        <dbReference type="Proteomes" id="UP000579406"/>
    </source>
</evidence>
<evidence type="ECO:0000256" key="2">
    <source>
        <dbReference type="ARBA" id="ARBA00022750"/>
    </source>
</evidence>
<evidence type="ECO:0000313" key="5">
    <source>
        <dbReference type="EMBL" id="NXI60818.1"/>
    </source>
</evidence>
<feature type="domain" description="Peptidase A2" evidence="4">
    <location>
        <begin position="109"/>
        <end position="123"/>
    </location>
</feature>
<name>A0A7K9UJZ8_9AVES</name>